<dbReference type="AlphaFoldDB" id="X1REJ4"/>
<name>X1REJ4_9ZZZZ</name>
<gene>
    <name evidence="1" type="ORF">S12H4_24545</name>
</gene>
<dbReference type="EMBL" id="BARW01013355">
    <property type="protein sequence ID" value="GAI79013.1"/>
    <property type="molecule type" value="Genomic_DNA"/>
</dbReference>
<evidence type="ECO:0000313" key="1">
    <source>
        <dbReference type="EMBL" id="GAI79013.1"/>
    </source>
</evidence>
<reference evidence="1" key="1">
    <citation type="journal article" date="2014" name="Front. Microbiol.">
        <title>High frequency of phylogenetically diverse reductive dehalogenase-homologous genes in deep subseafloor sedimentary metagenomes.</title>
        <authorList>
            <person name="Kawai M."/>
            <person name="Futagami T."/>
            <person name="Toyoda A."/>
            <person name="Takaki Y."/>
            <person name="Nishi S."/>
            <person name="Hori S."/>
            <person name="Arai W."/>
            <person name="Tsubouchi T."/>
            <person name="Morono Y."/>
            <person name="Uchiyama I."/>
            <person name="Ito T."/>
            <person name="Fujiyama A."/>
            <person name="Inagaki F."/>
            <person name="Takami H."/>
        </authorList>
    </citation>
    <scope>NUCLEOTIDE SEQUENCE</scope>
    <source>
        <strain evidence="1">Expedition CK06-06</strain>
    </source>
</reference>
<sequence length="125" mass="14607">MEKDYFGFEPAYINGLGFRVKGERPKVVLKDAEFSKSLLDEDANYYYDEYGRRKKKVTELTDINVEEVSFVDSPVVRKKFMVIKGDDGVKKSNFRWSDNCQRILRGYSDSDLEKCGYEEEIEKSS</sequence>
<protein>
    <submittedName>
        <fullName evidence="1">Uncharacterized protein</fullName>
    </submittedName>
</protein>
<proteinExistence type="predicted"/>
<accession>X1REJ4</accession>
<feature type="non-terminal residue" evidence="1">
    <location>
        <position position="125"/>
    </location>
</feature>
<organism evidence="1">
    <name type="scientific">marine sediment metagenome</name>
    <dbReference type="NCBI Taxonomy" id="412755"/>
    <lineage>
        <taxon>unclassified sequences</taxon>
        <taxon>metagenomes</taxon>
        <taxon>ecological metagenomes</taxon>
    </lineage>
</organism>
<comment type="caution">
    <text evidence="1">The sequence shown here is derived from an EMBL/GenBank/DDBJ whole genome shotgun (WGS) entry which is preliminary data.</text>
</comment>